<proteinExistence type="predicted"/>
<dbReference type="AlphaFoldDB" id="A0AAW1PQB6"/>
<gene>
    <name evidence="1" type="ORF">WJX73_002236</name>
</gene>
<reference evidence="1 2" key="1">
    <citation type="journal article" date="2024" name="Nat. Commun.">
        <title>Phylogenomics reveals the evolutionary origins of lichenization in chlorophyte algae.</title>
        <authorList>
            <person name="Puginier C."/>
            <person name="Libourel C."/>
            <person name="Otte J."/>
            <person name="Skaloud P."/>
            <person name="Haon M."/>
            <person name="Grisel S."/>
            <person name="Petersen M."/>
            <person name="Berrin J.G."/>
            <person name="Delaux P.M."/>
            <person name="Dal Grande F."/>
            <person name="Keller J."/>
        </authorList>
    </citation>
    <scope>NUCLEOTIDE SEQUENCE [LARGE SCALE GENOMIC DNA]</scope>
    <source>
        <strain evidence="1 2">SAG 2036</strain>
    </source>
</reference>
<keyword evidence="2" id="KW-1185">Reference proteome</keyword>
<accession>A0AAW1PQB6</accession>
<sequence>MTNLRPNKPSDIHFLDTQAFDSNAVSSEDTLDGLLQHPRLPAYLGNLYRKIIAVRTSPEFSMSPELCDARNRELSREMCRVVSQLNDVHMSTADQAKVHAELRAAVLGMRSLTLNLASSQPIQLARVHLLNMQQSSTVPPDLLQSVYMARMADAKLSIEQCKAFVTAYVAMREKLQQAEAERRELLQPLKQMLQGAGIIDSPRLQTDNVLAFHRLIDQQTRIRDAECSAMVEYTAHIVRMGMLSWEQTARLLALDHPQISADYTTTVQNFGAAAPTCWSDTRQAQAR</sequence>
<dbReference type="EMBL" id="JALJOQ010000010">
    <property type="protein sequence ID" value="KAK9811950.1"/>
    <property type="molecule type" value="Genomic_DNA"/>
</dbReference>
<evidence type="ECO:0000313" key="2">
    <source>
        <dbReference type="Proteomes" id="UP001465755"/>
    </source>
</evidence>
<organism evidence="1 2">
    <name type="scientific">Symbiochloris irregularis</name>
    <dbReference type="NCBI Taxonomy" id="706552"/>
    <lineage>
        <taxon>Eukaryota</taxon>
        <taxon>Viridiplantae</taxon>
        <taxon>Chlorophyta</taxon>
        <taxon>core chlorophytes</taxon>
        <taxon>Trebouxiophyceae</taxon>
        <taxon>Trebouxiales</taxon>
        <taxon>Trebouxiaceae</taxon>
        <taxon>Symbiochloris</taxon>
    </lineage>
</organism>
<comment type="caution">
    <text evidence="1">The sequence shown here is derived from an EMBL/GenBank/DDBJ whole genome shotgun (WGS) entry which is preliminary data.</text>
</comment>
<name>A0AAW1PQB6_9CHLO</name>
<evidence type="ECO:0000313" key="1">
    <source>
        <dbReference type="EMBL" id="KAK9811950.1"/>
    </source>
</evidence>
<protein>
    <submittedName>
        <fullName evidence="1">Uncharacterized protein</fullName>
    </submittedName>
</protein>
<dbReference type="Proteomes" id="UP001465755">
    <property type="component" value="Unassembled WGS sequence"/>
</dbReference>